<dbReference type="OrthoDB" id="4155387at2"/>
<comment type="caution">
    <text evidence="2">The sequence shown here is derived from an EMBL/GenBank/DDBJ whole genome shotgun (WGS) entry which is preliminary data.</text>
</comment>
<dbReference type="EMBL" id="VFOW01000001">
    <property type="protein sequence ID" value="TQL75067.1"/>
    <property type="molecule type" value="Genomic_DNA"/>
</dbReference>
<reference evidence="2 3" key="1">
    <citation type="submission" date="2019-06" db="EMBL/GenBank/DDBJ databases">
        <title>Sequencing the genomes of 1000 actinobacteria strains.</title>
        <authorList>
            <person name="Klenk H.-P."/>
        </authorList>
    </citation>
    <scope>NUCLEOTIDE SEQUENCE [LARGE SCALE GENOMIC DNA]</scope>
    <source>
        <strain evidence="2 3">DSM 45928</strain>
    </source>
</reference>
<dbReference type="InParanoid" id="A0A543AR54"/>
<sequence>MTSARRVSGTILGIAILALLWITCYFAARYQAQISWQPDDSGGYASDDWRLLLFPAGVLIGIGFIVFAWDLLFRCGTYLVVVVAATAILIGCLKSAGNGEPSGDLVAWTATAAGFVVVGMTLLVHSLIRLRRHYGLGYRFQPGVATALGRPHSWQATNDGSGISMIAFRDHASDRHDVPAELSHPYRHRPVLAVYDPQRPEEPSAFHIGVPYSPLPARAEVWDDLKTDLPADGDDDLWEDRYRFDIGVGLISKLDRLVARRRRSEITADEFEKARWRALEEHVAEAARRPRT</sequence>
<keyword evidence="1" id="KW-1133">Transmembrane helix</keyword>
<name>A0A543AR54_9ACTN</name>
<proteinExistence type="predicted"/>
<evidence type="ECO:0000313" key="2">
    <source>
        <dbReference type="EMBL" id="TQL75067.1"/>
    </source>
</evidence>
<feature type="transmembrane region" description="Helical" evidence="1">
    <location>
        <begin position="76"/>
        <end position="96"/>
    </location>
</feature>
<feature type="transmembrane region" description="Helical" evidence="1">
    <location>
        <begin position="7"/>
        <end position="28"/>
    </location>
</feature>
<organism evidence="2 3">
    <name type="scientific">Stackebrandtia endophytica</name>
    <dbReference type="NCBI Taxonomy" id="1496996"/>
    <lineage>
        <taxon>Bacteria</taxon>
        <taxon>Bacillati</taxon>
        <taxon>Actinomycetota</taxon>
        <taxon>Actinomycetes</taxon>
        <taxon>Glycomycetales</taxon>
        <taxon>Glycomycetaceae</taxon>
        <taxon>Stackebrandtia</taxon>
    </lineage>
</organism>
<feature type="transmembrane region" description="Helical" evidence="1">
    <location>
        <begin position="48"/>
        <end position="69"/>
    </location>
</feature>
<dbReference type="AlphaFoldDB" id="A0A543AR54"/>
<keyword evidence="1" id="KW-0812">Transmembrane</keyword>
<gene>
    <name evidence="2" type="ORF">FB566_0559</name>
</gene>
<protein>
    <submittedName>
        <fullName evidence="2">Uncharacterized protein</fullName>
    </submittedName>
</protein>
<dbReference type="Proteomes" id="UP000317043">
    <property type="component" value="Unassembled WGS sequence"/>
</dbReference>
<accession>A0A543AR54</accession>
<keyword evidence="1" id="KW-0472">Membrane</keyword>
<keyword evidence="3" id="KW-1185">Reference proteome</keyword>
<feature type="transmembrane region" description="Helical" evidence="1">
    <location>
        <begin position="108"/>
        <end position="128"/>
    </location>
</feature>
<evidence type="ECO:0000313" key="3">
    <source>
        <dbReference type="Proteomes" id="UP000317043"/>
    </source>
</evidence>
<evidence type="ECO:0000256" key="1">
    <source>
        <dbReference type="SAM" id="Phobius"/>
    </source>
</evidence>
<dbReference type="RefSeq" id="WP_142034648.1">
    <property type="nucleotide sequence ID" value="NZ_JBHTGS010000002.1"/>
</dbReference>